<reference evidence="2 3" key="1">
    <citation type="journal article" date="2006" name="Science">
        <title>Genome of rice cluster I archaea -- the key methane producers in the rice rhizosphere.</title>
        <authorList>
            <person name="Erkel C."/>
            <person name="Kube M."/>
            <person name="Reinhardt R."/>
            <person name="Liesack W."/>
        </authorList>
    </citation>
    <scope>NUCLEOTIDE SEQUENCE [LARGE SCALE GENOMIC DNA]</scope>
    <source>
        <strain evidence="3">DSM 22066 / NBRC 105507 / MRE50</strain>
    </source>
</reference>
<dbReference type="KEGG" id="rci:RCIA184"/>
<keyword evidence="3" id="KW-1185">Reference proteome</keyword>
<organism evidence="2 3">
    <name type="scientific">Methanocella arvoryzae (strain DSM 22066 / NBRC 105507 / MRE50)</name>
    <dbReference type="NCBI Taxonomy" id="351160"/>
    <lineage>
        <taxon>Archaea</taxon>
        <taxon>Methanobacteriati</taxon>
        <taxon>Methanobacteriota</taxon>
        <taxon>Stenosarchaea group</taxon>
        <taxon>Methanomicrobia</taxon>
        <taxon>Methanocellales</taxon>
        <taxon>Methanocellaceae</taxon>
        <taxon>Methanocella</taxon>
    </lineage>
</organism>
<dbReference type="AlphaFoldDB" id="Q0W216"/>
<proteinExistence type="predicted"/>
<gene>
    <name evidence="2" type="ORF">RCIA184</name>
</gene>
<evidence type="ECO:0000313" key="3">
    <source>
        <dbReference type="Proteomes" id="UP000000663"/>
    </source>
</evidence>
<feature type="compositionally biased region" description="Polar residues" evidence="1">
    <location>
        <begin position="12"/>
        <end position="21"/>
    </location>
</feature>
<name>Q0W216_METAR</name>
<evidence type="ECO:0000313" key="2">
    <source>
        <dbReference type="EMBL" id="CAJ37577.1"/>
    </source>
</evidence>
<dbReference type="STRING" id="351160.RCIA184"/>
<accession>Q0W216</accession>
<evidence type="ECO:0000256" key="1">
    <source>
        <dbReference type="SAM" id="MobiDB-lite"/>
    </source>
</evidence>
<feature type="region of interest" description="Disordered" evidence="1">
    <location>
        <begin position="1"/>
        <end position="36"/>
    </location>
</feature>
<protein>
    <submittedName>
        <fullName evidence="2">Uncharacterized protein</fullName>
    </submittedName>
</protein>
<dbReference type="EMBL" id="AM114193">
    <property type="protein sequence ID" value="CAJ37577.1"/>
    <property type="molecule type" value="Genomic_DNA"/>
</dbReference>
<dbReference type="Proteomes" id="UP000000663">
    <property type="component" value="Chromosome"/>
</dbReference>
<sequence length="83" mass="9434">MQNCKSWGVLQYDQSSEQHTTGLKRRYERPGAGRDKGKIYQTAEASRRVTGDSEDDSCQVIFQSFLQSVGPNINSRVTFIFNN</sequence>